<name>A0A0R0FPW2_SOYBN</name>
<evidence type="ECO:0000256" key="1">
    <source>
        <dbReference type="SAM" id="Phobius"/>
    </source>
</evidence>
<dbReference type="EMBL" id="CM000850">
    <property type="protein sequence ID" value="KRH05032.1"/>
    <property type="molecule type" value="Genomic_DNA"/>
</dbReference>
<keyword evidence="1" id="KW-1133">Transmembrane helix</keyword>
<dbReference type="AlphaFoldDB" id="A0A0R0FPW2"/>
<evidence type="ECO:0000313" key="2">
    <source>
        <dbReference type="EMBL" id="KRH05032.1"/>
    </source>
</evidence>
<dbReference type="EnsemblPlants" id="KRH05032">
    <property type="protein sequence ID" value="KRH05032"/>
    <property type="gene ID" value="GLYMA_17G203300"/>
</dbReference>
<keyword evidence="4" id="KW-1185">Reference proteome</keyword>
<dbReference type="Gramene" id="KRH05032">
    <property type="protein sequence ID" value="KRH05032"/>
    <property type="gene ID" value="GLYMA_17G203300"/>
</dbReference>
<protein>
    <submittedName>
        <fullName evidence="2 3">Uncharacterized protein</fullName>
    </submittedName>
</protein>
<sequence>MWTTSFTPMTSPPHVPLPECHLPHLREQLWVQFEQCHRPQKRRSGRVLRCKEEVEEVATDLGVGGDRLRRVSGELGLLDFTERVLLPWHDSSPLIPDNHLANDNEHDRHLSKDRDRHMCFFFTDDPMVSPHNSRISLVFTLLLLLVGLVSHFTIFNNLNAPYLCKKDGIVLHCPHVKESPSLWENPFSSTTSWKPCA</sequence>
<dbReference type="Proteomes" id="UP000008827">
    <property type="component" value="Chromosome 17"/>
</dbReference>
<organism evidence="2">
    <name type="scientific">Glycine max</name>
    <name type="common">Soybean</name>
    <name type="synonym">Glycine hispida</name>
    <dbReference type="NCBI Taxonomy" id="3847"/>
    <lineage>
        <taxon>Eukaryota</taxon>
        <taxon>Viridiplantae</taxon>
        <taxon>Streptophyta</taxon>
        <taxon>Embryophyta</taxon>
        <taxon>Tracheophyta</taxon>
        <taxon>Spermatophyta</taxon>
        <taxon>Magnoliopsida</taxon>
        <taxon>eudicotyledons</taxon>
        <taxon>Gunneridae</taxon>
        <taxon>Pentapetalae</taxon>
        <taxon>rosids</taxon>
        <taxon>fabids</taxon>
        <taxon>Fabales</taxon>
        <taxon>Fabaceae</taxon>
        <taxon>Papilionoideae</taxon>
        <taxon>50 kb inversion clade</taxon>
        <taxon>NPAAA clade</taxon>
        <taxon>indigoferoid/millettioid clade</taxon>
        <taxon>Phaseoleae</taxon>
        <taxon>Glycine</taxon>
        <taxon>Glycine subgen. Soja</taxon>
    </lineage>
</organism>
<keyword evidence="1" id="KW-0812">Transmembrane</keyword>
<reference evidence="2 3" key="1">
    <citation type="journal article" date="2010" name="Nature">
        <title>Genome sequence of the palaeopolyploid soybean.</title>
        <authorList>
            <person name="Schmutz J."/>
            <person name="Cannon S.B."/>
            <person name="Schlueter J."/>
            <person name="Ma J."/>
            <person name="Mitros T."/>
            <person name="Nelson W."/>
            <person name="Hyten D.L."/>
            <person name="Song Q."/>
            <person name="Thelen J.J."/>
            <person name="Cheng J."/>
            <person name="Xu D."/>
            <person name="Hellsten U."/>
            <person name="May G.D."/>
            <person name="Yu Y."/>
            <person name="Sakurai T."/>
            <person name="Umezawa T."/>
            <person name="Bhattacharyya M.K."/>
            <person name="Sandhu D."/>
            <person name="Valliyodan B."/>
            <person name="Lindquist E."/>
            <person name="Peto M."/>
            <person name="Grant D."/>
            <person name="Shu S."/>
            <person name="Goodstein D."/>
            <person name="Barry K."/>
            <person name="Futrell-Griggs M."/>
            <person name="Abernathy B."/>
            <person name="Du J."/>
            <person name="Tian Z."/>
            <person name="Zhu L."/>
            <person name="Gill N."/>
            <person name="Joshi T."/>
            <person name="Libault M."/>
            <person name="Sethuraman A."/>
            <person name="Zhang X.-C."/>
            <person name="Shinozaki K."/>
            <person name="Nguyen H.T."/>
            <person name="Wing R.A."/>
            <person name="Cregan P."/>
            <person name="Specht J."/>
            <person name="Grimwood J."/>
            <person name="Rokhsar D."/>
            <person name="Stacey G."/>
            <person name="Shoemaker R.C."/>
            <person name="Jackson S.A."/>
        </authorList>
    </citation>
    <scope>NUCLEOTIDE SEQUENCE</scope>
    <source>
        <strain evidence="3">cv. Williams 82</strain>
        <tissue evidence="2">Callus</tissue>
    </source>
</reference>
<reference evidence="3" key="2">
    <citation type="submission" date="2018-02" db="UniProtKB">
        <authorList>
            <consortium name="EnsemblPlants"/>
        </authorList>
    </citation>
    <scope>IDENTIFICATION</scope>
    <source>
        <strain evidence="3">Williams 82</strain>
    </source>
</reference>
<dbReference type="PaxDb" id="3847-GLYMA17G29875.1"/>
<evidence type="ECO:0000313" key="4">
    <source>
        <dbReference type="Proteomes" id="UP000008827"/>
    </source>
</evidence>
<gene>
    <name evidence="2" type="ORF">GLYMA_17G203300</name>
</gene>
<dbReference type="InParanoid" id="A0A0R0FPW2"/>
<accession>A0A0R0FPW2</accession>
<keyword evidence="1" id="KW-0472">Membrane</keyword>
<proteinExistence type="predicted"/>
<evidence type="ECO:0000313" key="3">
    <source>
        <dbReference type="EnsemblPlants" id="KRH05032"/>
    </source>
</evidence>
<reference evidence="2" key="3">
    <citation type="submission" date="2018-07" db="EMBL/GenBank/DDBJ databases">
        <title>WGS assembly of Glycine max.</title>
        <authorList>
            <person name="Schmutz J."/>
            <person name="Cannon S."/>
            <person name="Schlueter J."/>
            <person name="Ma J."/>
            <person name="Mitros T."/>
            <person name="Nelson W."/>
            <person name="Hyten D."/>
            <person name="Song Q."/>
            <person name="Thelen J."/>
            <person name="Cheng J."/>
            <person name="Xu D."/>
            <person name="Hellsten U."/>
            <person name="May G."/>
            <person name="Yu Y."/>
            <person name="Sakurai T."/>
            <person name="Umezawa T."/>
            <person name="Bhattacharyya M."/>
            <person name="Sandhu D."/>
            <person name="Valliyodan B."/>
            <person name="Lindquist E."/>
            <person name="Peto M."/>
            <person name="Grant D."/>
            <person name="Shu S."/>
            <person name="Goodstein D."/>
            <person name="Barry K."/>
            <person name="Futrell-Griggs M."/>
            <person name="Abernathy B."/>
            <person name="Du J."/>
            <person name="Tian Z."/>
            <person name="Zhu L."/>
            <person name="Gill N."/>
            <person name="Joshi T."/>
            <person name="Libault M."/>
            <person name="Sethuraman A."/>
            <person name="Zhang X."/>
            <person name="Shinozaki K."/>
            <person name="Nguyen H."/>
            <person name="Wing R."/>
            <person name="Cregan P."/>
            <person name="Specht J."/>
            <person name="Grimwood J."/>
            <person name="Rokhsar D."/>
            <person name="Stacey G."/>
            <person name="Shoemaker R."/>
            <person name="Jackson S."/>
        </authorList>
    </citation>
    <scope>NUCLEOTIDE SEQUENCE</scope>
    <source>
        <tissue evidence="2">Callus</tissue>
    </source>
</reference>
<feature type="transmembrane region" description="Helical" evidence="1">
    <location>
        <begin position="135"/>
        <end position="155"/>
    </location>
</feature>